<evidence type="ECO:0000259" key="6">
    <source>
        <dbReference type="PROSITE" id="PS50893"/>
    </source>
</evidence>
<dbReference type="SMART" id="SM00382">
    <property type="entry name" value="AAA"/>
    <property type="match status" value="1"/>
</dbReference>
<dbReference type="PROSITE" id="PS50893">
    <property type="entry name" value="ABC_TRANSPORTER_2"/>
    <property type="match status" value="1"/>
</dbReference>
<keyword evidence="3" id="KW-0813">Transport</keyword>
<organism evidence="7 8">
    <name type="scientific">Neorhizobium phenanthreniclasticum</name>
    <dbReference type="NCBI Taxonomy" id="3157917"/>
    <lineage>
        <taxon>Bacteria</taxon>
        <taxon>Pseudomonadati</taxon>
        <taxon>Pseudomonadota</taxon>
        <taxon>Alphaproteobacteria</taxon>
        <taxon>Hyphomicrobiales</taxon>
        <taxon>Rhizobiaceae</taxon>
        <taxon>Rhizobium/Agrobacterium group</taxon>
        <taxon>Neorhizobium</taxon>
    </lineage>
</organism>
<dbReference type="InterPro" id="IPR013563">
    <property type="entry name" value="Oligopep_ABC_C"/>
</dbReference>
<evidence type="ECO:0000313" key="7">
    <source>
        <dbReference type="EMBL" id="MEQ1406036.1"/>
    </source>
</evidence>
<dbReference type="NCBIfam" id="TIGR01727">
    <property type="entry name" value="oligo_HPY"/>
    <property type="match status" value="1"/>
</dbReference>
<accession>A0ABV0M2E7</accession>
<dbReference type="CDD" id="cd03257">
    <property type="entry name" value="ABC_NikE_OppD_transporters"/>
    <property type="match status" value="1"/>
</dbReference>
<dbReference type="Pfam" id="PF08352">
    <property type="entry name" value="oligo_HPY"/>
    <property type="match status" value="1"/>
</dbReference>
<keyword evidence="8" id="KW-1185">Reference proteome</keyword>
<evidence type="ECO:0000256" key="5">
    <source>
        <dbReference type="ARBA" id="ARBA00022840"/>
    </source>
</evidence>
<evidence type="ECO:0000256" key="3">
    <source>
        <dbReference type="ARBA" id="ARBA00022448"/>
    </source>
</evidence>
<dbReference type="RefSeq" id="WP_037153523.1">
    <property type="nucleotide sequence ID" value="NZ_JBEAAL010000008.1"/>
</dbReference>
<evidence type="ECO:0000256" key="4">
    <source>
        <dbReference type="ARBA" id="ARBA00022741"/>
    </source>
</evidence>
<dbReference type="Pfam" id="PF00005">
    <property type="entry name" value="ABC_tran"/>
    <property type="match status" value="1"/>
</dbReference>
<keyword evidence="5 7" id="KW-0067">ATP-binding</keyword>
<keyword evidence="4" id="KW-0547">Nucleotide-binding</keyword>
<dbReference type="SUPFAM" id="SSF52540">
    <property type="entry name" value="P-loop containing nucleoside triphosphate hydrolases"/>
    <property type="match status" value="1"/>
</dbReference>
<gene>
    <name evidence="7" type="ORF">ABK249_13920</name>
</gene>
<protein>
    <submittedName>
        <fullName evidence="7">Oligopeptide/dipeptide ABC transporter ATP-binding protein</fullName>
    </submittedName>
</protein>
<dbReference type="PROSITE" id="PS00211">
    <property type="entry name" value="ABC_TRANSPORTER_1"/>
    <property type="match status" value="1"/>
</dbReference>
<comment type="caution">
    <text evidence="7">The sequence shown here is derived from an EMBL/GenBank/DDBJ whole genome shotgun (WGS) entry which is preliminary data.</text>
</comment>
<dbReference type="InterPro" id="IPR017871">
    <property type="entry name" value="ABC_transporter-like_CS"/>
</dbReference>
<dbReference type="InterPro" id="IPR027417">
    <property type="entry name" value="P-loop_NTPase"/>
</dbReference>
<dbReference type="Proteomes" id="UP001496627">
    <property type="component" value="Unassembled WGS sequence"/>
</dbReference>
<reference evidence="7 8" key="1">
    <citation type="submission" date="2024-05" db="EMBL/GenBank/DDBJ databases">
        <title>Neorhizobium sp. Rsf11, a plant growth promoting and heavy metal resistant PAH-degrader.</title>
        <authorList>
            <person name="Golubev S.N."/>
            <person name="Muratova A.Y."/>
            <person name="Markelova M.I."/>
        </authorList>
    </citation>
    <scope>NUCLEOTIDE SEQUENCE [LARGE SCALE GENOMIC DNA]</scope>
    <source>
        <strain evidence="7 8">Rsf11</strain>
    </source>
</reference>
<name>A0ABV0M2E7_9HYPH</name>
<evidence type="ECO:0000256" key="1">
    <source>
        <dbReference type="ARBA" id="ARBA00004417"/>
    </source>
</evidence>
<comment type="subcellular location">
    <subcellularLocation>
        <location evidence="1">Cell inner membrane</location>
        <topology evidence="1">Peripheral membrane protein</topology>
    </subcellularLocation>
</comment>
<dbReference type="PANTHER" id="PTHR43776">
    <property type="entry name" value="TRANSPORT ATP-BINDING PROTEIN"/>
    <property type="match status" value="1"/>
</dbReference>
<dbReference type="PANTHER" id="PTHR43776:SF7">
    <property type="entry name" value="D,D-DIPEPTIDE TRANSPORT ATP-BINDING PROTEIN DDPF-RELATED"/>
    <property type="match status" value="1"/>
</dbReference>
<dbReference type="InterPro" id="IPR003439">
    <property type="entry name" value="ABC_transporter-like_ATP-bd"/>
</dbReference>
<dbReference type="EMBL" id="JBEAAL010000008">
    <property type="protein sequence ID" value="MEQ1406036.1"/>
    <property type="molecule type" value="Genomic_DNA"/>
</dbReference>
<dbReference type="GO" id="GO:0005524">
    <property type="term" value="F:ATP binding"/>
    <property type="evidence" value="ECO:0007669"/>
    <property type="project" value="UniProtKB-KW"/>
</dbReference>
<sequence>MSTPLLQASGLTKAFRHKTGLFARPTTQLAVNSIGFELAVRERIGVVGESGSGKSTLGRLLLGLTEPTQGDVWFEGINHKQRRARDWKEFRVRTSLVQQNPLSALNPQMTIGQQVAEGLLVHRIAGRAGAYEHVAAMLERVGLSSAMMTRYPHQMSGGQRQRVVIARALVLDPKLVVFDEAVSALDVSVQAQVVALLRSLWQELDLAYVFITHDLRIVRHLVDRIAVMYLGRVVETGDIRSVYEWPRHPYTRALLASVPTMDSTVRNIEPPIKGELDASKISQGCSFWSRCPFAIDRCAIETPELRPIPAHGASQHAACHRAEEFPRSIAPQIDMVTERGTASQKEMAL</sequence>
<proteinExistence type="inferred from homology"/>
<evidence type="ECO:0000256" key="2">
    <source>
        <dbReference type="ARBA" id="ARBA00005417"/>
    </source>
</evidence>
<feature type="domain" description="ABC transporter" evidence="6">
    <location>
        <begin position="6"/>
        <end position="255"/>
    </location>
</feature>
<comment type="similarity">
    <text evidence="2">Belongs to the ABC transporter superfamily.</text>
</comment>
<dbReference type="InterPro" id="IPR050319">
    <property type="entry name" value="ABC_transp_ATP-bind"/>
</dbReference>
<evidence type="ECO:0000313" key="8">
    <source>
        <dbReference type="Proteomes" id="UP001496627"/>
    </source>
</evidence>
<dbReference type="Gene3D" id="3.40.50.300">
    <property type="entry name" value="P-loop containing nucleotide triphosphate hydrolases"/>
    <property type="match status" value="1"/>
</dbReference>
<dbReference type="InterPro" id="IPR003593">
    <property type="entry name" value="AAA+_ATPase"/>
</dbReference>